<dbReference type="EMBL" id="CAJHJT010000034">
    <property type="protein sequence ID" value="CAD7006491.1"/>
    <property type="molecule type" value="Genomic_DNA"/>
</dbReference>
<name>A0A811V6N7_CERCA</name>
<sequence>MLVGQREKNVNKSSGKLSCGNSYKSKQRLAHTYIHTYAHTPTRSRAHYIHIITLHLHHLCICGNCGMQQTVDERQVKIALRAAMHGQHMWHATQCALLGLVRTGGWLYSSPL</sequence>
<protein>
    <submittedName>
        <fullName evidence="1">(Mediterranean fruit fly) hypothetical protein</fullName>
    </submittedName>
</protein>
<reference evidence="1" key="1">
    <citation type="submission" date="2020-11" db="EMBL/GenBank/DDBJ databases">
        <authorList>
            <person name="Whitehead M."/>
        </authorList>
    </citation>
    <scope>NUCLEOTIDE SEQUENCE</scope>
    <source>
        <strain evidence="1">EGII</strain>
    </source>
</reference>
<proteinExistence type="predicted"/>
<evidence type="ECO:0000313" key="2">
    <source>
        <dbReference type="Proteomes" id="UP000606786"/>
    </source>
</evidence>
<organism evidence="1 2">
    <name type="scientific">Ceratitis capitata</name>
    <name type="common">Mediterranean fruit fly</name>
    <name type="synonym">Tephritis capitata</name>
    <dbReference type="NCBI Taxonomy" id="7213"/>
    <lineage>
        <taxon>Eukaryota</taxon>
        <taxon>Metazoa</taxon>
        <taxon>Ecdysozoa</taxon>
        <taxon>Arthropoda</taxon>
        <taxon>Hexapoda</taxon>
        <taxon>Insecta</taxon>
        <taxon>Pterygota</taxon>
        <taxon>Neoptera</taxon>
        <taxon>Endopterygota</taxon>
        <taxon>Diptera</taxon>
        <taxon>Brachycera</taxon>
        <taxon>Muscomorpha</taxon>
        <taxon>Tephritoidea</taxon>
        <taxon>Tephritidae</taxon>
        <taxon>Ceratitis</taxon>
        <taxon>Ceratitis</taxon>
    </lineage>
</organism>
<dbReference type="Proteomes" id="UP000606786">
    <property type="component" value="Unassembled WGS sequence"/>
</dbReference>
<keyword evidence="2" id="KW-1185">Reference proteome</keyword>
<dbReference type="AlphaFoldDB" id="A0A811V6N7"/>
<gene>
    <name evidence="1" type="ORF">CCAP1982_LOCUS14808</name>
</gene>
<accession>A0A811V6N7</accession>
<comment type="caution">
    <text evidence="1">The sequence shown here is derived from an EMBL/GenBank/DDBJ whole genome shotgun (WGS) entry which is preliminary data.</text>
</comment>
<evidence type="ECO:0000313" key="1">
    <source>
        <dbReference type="EMBL" id="CAD7006491.1"/>
    </source>
</evidence>